<organism evidence="1 2">
    <name type="scientific">Panagrolaimus sp. JU765</name>
    <dbReference type="NCBI Taxonomy" id="591449"/>
    <lineage>
        <taxon>Eukaryota</taxon>
        <taxon>Metazoa</taxon>
        <taxon>Ecdysozoa</taxon>
        <taxon>Nematoda</taxon>
        <taxon>Chromadorea</taxon>
        <taxon>Rhabditida</taxon>
        <taxon>Tylenchina</taxon>
        <taxon>Panagrolaimomorpha</taxon>
        <taxon>Panagrolaimoidea</taxon>
        <taxon>Panagrolaimidae</taxon>
        <taxon>Panagrolaimus</taxon>
    </lineage>
</organism>
<evidence type="ECO:0000313" key="2">
    <source>
        <dbReference type="WBParaSite" id="JU765_v2.g1327.t1"/>
    </source>
</evidence>
<sequence length="125" mass="13872">MKLVIFVFVCTFAVVVKTQCCPDGEEGFVEKTLEKRSIRNHSHAKNILDAVKEFTEGNLSFLTKKFSFLVAKTEDPELYEQINKGICCVRCCCNITGPHQACCCVVSKTGEAESEIGRTISVSEL</sequence>
<protein>
    <submittedName>
        <fullName evidence="2">Uncharacterized protein</fullName>
    </submittedName>
</protein>
<name>A0AC34Q6C6_9BILA</name>
<dbReference type="Proteomes" id="UP000887576">
    <property type="component" value="Unplaced"/>
</dbReference>
<dbReference type="WBParaSite" id="JU765_v2.g1327.t1">
    <property type="protein sequence ID" value="JU765_v2.g1327.t1"/>
    <property type="gene ID" value="JU765_v2.g1327"/>
</dbReference>
<proteinExistence type="predicted"/>
<accession>A0AC34Q6C6</accession>
<reference evidence="2" key="1">
    <citation type="submission" date="2022-11" db="UniProtKB">
        <authorList>
            <consortium name="WormBaseParasite"/>
        </authorList>
    </citation>
    <scope>IDENTIFICATION</scope>
</reference>
<evidence type="ECO:0000313" key="1">
    <source>
        <dbReference type="Proteomes" id="UP000887576"/>
    </source>
</evidence>